<protein>
    <submittedName>
        <fullName evidence="2">Uncharacterized protein</fullName>
    </submittedName>
</protein>
<evidence type="ECO:0000256" key="1">
    <source>
        <dbReference type="SAM" id="MobiDB-lite"/>
    </source>
</evidence>
<dbReference type="HOGENOM" id="CLU_2735244_0_0_9"/>
<dbReference type="Proteomes" id="UP000008457">
    <property type="component" value="Chromosome"/>
</dbReference>
<dbReference type="KEGG" id="mas:Mahau_1876"/>
<gene>
    <name evidence="2" type="ordered locus">Mahau_1876</name>
</gene>
<evidence type="ECO:0000313" key="2">
    <source>
        <dbReference type="EMBL" id="AEE97053.1"/>
    </source>
</evidence>
<dbReference type="STRING" id="697281.Mahau_1876"/>
<sequence length="71" mass="8219">MSKKTYKIKKDDELEDALLDKSAYGEFIANFNHWTGLEGSKERAQYLSEVAEKTSGKDKRQGDVQNYKKEE</sequence>
<feature type="region of interest" description="Disordered" evidence="1">
    <location>
        <begin position="50"/>
        <end position="71"/>
    </location>
</feature>
<reference evidence="3" key="1">
    <citation type="submission" date="2010-11" db="EMBL/GenBank/DDBJ databases">
        <title>The complete genome of Mahella australiensis DSM 15567.</title>
        <authorList>
            <consortium name="US DOE Joint Genome Institute (JGI-PGF)"/>
            <person name="Lucas S."/>
            <person name="Copeland A."/>
            <person name="Lapidus A."/>
            <person name="Bruce D."/>
            <person name="Goodwin L."/>
            <person name="Pitluck S."/>
            <person name="Kyrpides N."/>
            <person name="Mavromatis K."/>
            <person name="Pagani I."/>
            <person name="Ivanova N."/>
            <person name="Teshima H."/>
            <person name="Brettin T."/>
            <person name="Detter J.C."/>
            <person name="Han C."/>
            <person name="Tapia R."/>
            <person name="Land M."/>
            <person name="Hauser L."/>
            <person name="Markowitz V."/>
            <person name="Cheng J.-F."/>
            <person name="Hugenholtz P."/>
            <person name="Woyke T."/>
            <person name="Wu D."/>
            <person name="Spring S."/>
            <person name="Pukall R."/>
            <person name="Steenblock K."/>
            <person name="Schneider S."/>
            <person name="Klenk H.-P."/>
            <person name="Eisen J.A."/>
        </authorList>
    </citation>
    <scope>NUCLEOTIDE SEQUENCE [LARGE SCALE GENOMIC DNA]</scope>
    <source>
        <strain evidence="3">DSM 15567 / CIP 107919 / 50-1 BON</strain>
    </source>
</reference>
<dbReference type="EMBL" id="CP002360">
    <property type="protein sequence ID" value="AEE97053.1"/>
    <property type="molecule type" value="Genomic_DNA"/>
</dbReference>
<dbReference type="AlphaFoldDB" id="F4A1D4"/>
<name>F4A1D4_MAHA5</name>
<reference evidence="2 3" key="2">
    <citation type="journal article" date="2011" name="Stand. Genomic Sci.">
        <title>Complete genome sequence of Mahella australiensis type strain (50-1 BON).</title>
        <authorList>
            <person name="Sikorski J."/>
            <person name="Teshima H."/>
            <person name="Nolan M."/>
            <person name="Lucas S."/>
            <person name="Hammon N."/>
            <person name="Deshpande S."/>
            <person name="Cheng J.F."/>
            <person name="Pitluck S."/>
            <person name="Liolios K."/>
            <person name="Pagani I."/>
            <person name="Ivanova N."/>
            <person name="Huntemann M."/>
            <person name="Mavromatis K."/>
            <person name="Ovchinikova G."/>
            <person name="Pati A."/>
            <person name="Tapia R."/>
            <person name="Han C."/>
            <person name="Goodwin L."/>
            <person name="Chen A."/>
            <person name="Palaniappan K."/>
            <person name="Land M."/>
            <person name="Hauser L."/>
            <person name="Ngatchou-Djao O.D."/>
            <person name="Rohde M."/>
            <person name="Pukall R."/>
            <person name="Spring S."/>
            <person name="Abt B."/>
            <person name="Goker M."/>
            <person name="Detter J.C."/>
            <person name="Woyke T."/>
            <person name="Bristow J."/>
            <person name="Markowitz V."/>
            <person name="Hugenholtz P."/>
            <person name="Eisen J.A."/>
            <person name="Kyrpides N.C."/>
            <person name="Klenk H.P."/>
            <person name="Lapidus A."/>
        </authorList>
    </citation>
    <scope>NUCLEOTIDE SEQUENCE [LARGE SCALE GENOMIC DNA]</scope>
    <source>
        <strain evidence="3">DSM 15567 / CIP 107919 / 50-1 BON</strain>
    </source>
</reference>
<evidence type="ECO:0000313" key="3">
    <source>
        <dbReference type="Proteomes" id="UP000008457"/>
    </source>
</evidence>
<accession>F4A1D4</accession>
<dbReference type="RefSeq" id="WP_013781481.1">
    <property type="nucleotide sequence ID" value="NC_015520.1"/>
</dbReference>
<proteinExistence type="predicted"/>
<keyword evidence="3" id="KW-1185">Reference proteome</keyword>
<organism evidence="2 3">
    <name type="scientific">Mahella australiensis (strain DSM 15567 / CIP 107919 / 50-1 BON)</name>
    <dbReference type="NCBI Taxonomy" id="697281"/>
    <lineage>
        <taxon>Bacteria</taxon>
        <taxon>Bacillati</taxon>
        <taxon>Bacillota</taxon>
        <taxon>Clostridia</taxon>
        <taxon>Thermoanaerobacterales</taxon>
        <taxon>Thermoanaerobacterales Family IV. Incertae Sedis</taxon>
        <taxon>Mahella</taxon>
    </lineage>
</organism>
<dbReference type="OrthoDB" id="2087118at2"/>